<dbReference type="GO" id="GO:0046872">
    <property type="term" value="F:metal ion binding"/>
    <property type="evidence" value="ECO:0007669"/>
    <property type="project" value="UniProtKB-UniRule"/>
</dbReference>
<keyword evidence="7 12" id="KW-0694">RNA-binding</keyword>
<feature type="compositionally biased region" description="Basic and acidic residues" evidence="13">
    <location>
        <begin position="1082"/>
        <end position="1097"/>
    </location>
</feature>
<dbReference type="Proteomes" id="UP000281647">
    <property type="component" value="Unassembled WGS sequence"/>
</dbReference>
<evidence type="ECO:0000256" key="10">
    <source>
        <dbReference type="ARBA" id="ARBA00023211"/>
    </source>
</evidence>
<dbReference type="RefSeq" id="WP_128626311.1">
    <property type="nucleotide sequence ID" value="NZ_RKST01000006.1"/>
</dbReference>
<dbReference type="InterPro" id="IPR003615">
    <property type="entry name" value="HNH_nuc"/>
</dbReference>
<dbReference type="GO" id="GO:0051607">
    <property type="term" value="P:defense response to virus"/>
    <property type="evidence" value="ECO:0007669"/>
    <property type="project" value="UniProtKB-UniRule"/>
</dbReference>
<evidence type="ECO:0000256" key="9">
    <source>
        <dbReference type="ARBA" id="ARBA00023125"/>
    </source>
</evidence>
<evidence type="ECO:0000256" key="8">
    <source>
        <dbReference type="ARBA" id="ARBA00023118"/>
    </source>
</evidence>
<dbReference type="GO" id="GO:0043571">
    <property type="term" value="P:maintenance of CRISPR repeat elements"/>
    <property type="evidence" value="ECO:0007669"/>
    <property type="project" value="UniProtKB-UniRule"/>
</dbReference>
<feature type="active site" description="Proton acceptor for HNH nuclease domain" evidence="12">
    <location>
        <position position="617"/>
    </location>
</feature>
<evidence type="ECO:0000256" key="1">
    <source>
        <dbReference type="ARBA" id="ARBA00001946"/>
    </source>
</evidence>
<keyword evidence="5 12" id="KW-0378">Hydrolase</keyword>
<sequence>MTERAFAFDIGTNSLGGCVFKLDTDGRPIALEHMLVRIFSDGREPKSGNSLAEGRRVARGMARRRDRYKRRRKAVLRTLTEYGLMPADQQARKELLAETSDRSPREAVEQALADVYNLRARALSEKLPLHHIGRALFHLNQRRGFKSNRKADRKSNEKGAIEIGANRLHEKMQEAGARTLGQFLAMRRAKGEWVRVRSGALGEEGADDGRNSKTTYDFYPVRKLLEEEFNAIWEMQQPYYPEVLTEDRRSHLFRVMFYQRPLKAAIVGKCSFNPAETRLPKAHPLFQQFRLYKEVNELEIVLPDQSHRKLTLDERDTLVRQLKGIRKTTYKTLRKTLKLSGSEFRFNKETDNRVDMIGDEVNAALSDKKAFGNRWATFSTDEQWTVIDQLREQEDPLSLHEWLVVTYGVPDDAAEVVASIHLPDGYGRLGLTAISSMLEELKADVIPEAEAAKRAGYDHALAPTDGDLDRLPKYQEILERRIPPGTGEPDDPYDVAKGRITNPTVHIALNQMQQVVNGLIRQYGKPEQIAIELARDLKLNEKEKAEVNRKIGENTRAAAKRSEKLRELGQKDNGHNRNLLKLWEELNPDNPEDRVCIYTGRPIGIRMLFSGAVDVDHILPWSRTLDDSQANRILCVVEANRVKRDRAPAEVAEWASDYDAILERANRLPRNKRWRFARDAMEKYQDEEDFLARQLTDTQYLSRLAHEYLVALYPAEEADGDGVLKRRRHVRVIPGRLTEMLRRNWGLNSILPDHNFAGTAQAKNRKDHRHHAIDAAVVGVTTRSLLQKISTQAALRETIALEETVADIPEPWPTFRDDLKAMVERIVVSHKPDHGTLPKPGENGRTAGQLHNDTAYGITGECDARGNTIVVRRKPFLSLTDKDIPNIRDDELRRRLYSATSGLTGREFAAALDYFRKTDQKFHRIRHVRLTESLSVIPIRDKEGRAYKGYKGDANFRYDVWELPDGKWVADVVTMFDAHRPDRDPQAARPHPAARKVLSLKQNDMVAYEHPKDGLTIGRVVKFSTAGQIYLAGHNEAGALKARDADKDDPFKYFSKAASGLREIGARQLRVDGTGRVFDPGPQDRETRLERKARLGD</sequence>
<evidence type="ECO:0000256" key="2">
    <source>
        <dbReference type="ARBA" id="ARBA00022722"/>
    </source>
</evidence>
<evidence type="ECO:0000256" key="13">
    <source>
        <dbReference type="SAM" id="MobiDB-lite"/>
    </source>
</evidence>
<evidence type="ECO:0000256" key="4">
    <source>
        <dbReference type="ARBA" id="ARBA00022759"/>
    </source>
</evidence>
<comment type="function">
    <text evidence="12">CRISPR (clustered regularly interspaced short palindromic repeat) is an adaptive immune system that provides protection against mobile genetic elements (viruses, transposable elements and conjugative plasmids). CRISPR clusters contain spacers, sequences complementary to antecedent mobile elements, and target invading nucleic acids. CRISPR clusters are transcribed and processed into CRISPR RNA (crRNA). In type II CRISPR systems correct processing of pre-crRNA requires a trans-encoded small RNA (tracrRNA), endogenous ribonuclease 3 (rnc) and this protein. The tracrRNA serves as a guide for ribonuclease 3-aided processing of pre-crRNA. Subsequently Cas9/crRNA/tracrRNA endonucleolytically cleaves linear or circular dsDNA target complementary to the spacer; Cas9 is inactive in the absence of the 2 guide RNAs (gRNA). Cas9 recognizes the protospacer adjacent motif (PAM) in the CRISPR repeat sequences to help distinguish self versus nonself, as targets within the bacterial CRISPR locus do not have PAMs. PAM recognition is also required for catalytic activity.</text>
</comment>
<keyword evidence="4 12" id="KW-0255">Endonuclease</keyword>
<evidence type="ECO:0000259" key="14">
    <source>
        <dbReference type="PROSITE" id="PS51749"/>
    </source>
</evidence>
<protein>
    <recommendedName>
        <fullName evidence="12">CRISPR-associated endonuclease Cas9</fullName>
        <ecNumber evidence="12">3.1.-.-</ecNumber>
    </recommendedName>
</protein>
<comment type="caution">
    <text evidence="15">The sequence shown here is derived from an EMBL/GenBank/DDBJ whole genome shotgun (WGS) entry which is preliminary data.</text>
</comment>
<organism evidence="15 16">
    <name type="scientific">Borborobacter arsenicus</name>
    <dbReference type="NCBI Taxonomy" id="1851146"/>
    <lineage>
        <taxon>Bacteria</taxon>
        <taxon>Pseudomonadati</taxon>
        <taxon>Pseudomonadota</taxon>
        <taxon>Alphaproteobacteria</taxon>
        <taxon>Hyphomicrobiales</taxon>
        <taxon>Phyllobacteriaceae</taxon>
        <taxon>Borborobacter</taxon>
    </lineage>
</organism>
<comment type="subunit">
    <text evidence="11 12">Monomer. Binds crRNA and tracrRNA.</text>
</comment>
<feature type="compositionally biased region" description="Basic and acidic residues" evidence="13">
    <location>
        <begin position="560"/>
        <end position="571"/>
    </location>
</feature>
<feature type="domain" description="HNH Cas9-type" evidence="14">
    <location>
        <begin position="540"/>
        <end position="695"/>
    </location>
</feature>
<dbReference type="InterPro" id="IPR036397">
    <property type="entry name" value="RNaseH_sf"/>
</dbReference>
<keyword evidence="2 12" id="KW-0540">Nuclease</keyword>
<feature type="region of interest" description="Disordered" evidence="13">
    <location>
        <begin position="44"/>
        <end position="64"/>
    </location>
</feature>
<comment type="caution">
    <text evidence="12">Lacks conserved residue(s) required for the propagation of feature annotation.</text>
</comment>
<evidence type="ECO:0000256" key="12">
    <source>
        <dbReference type="HAMAP-Rule" id="MF_01480"/>
    </source>
</evidence>
<dbReference type="GO" id="GO:0016787">
    <property type="term" value="F:hydrolase activity"/>
    <property type="evidence" value="ECO:0007669"/>
    <property type="project" value="UniProtKB-KW"/>
</dbReference>
<evidence type="ECO:0000256" key="7">
    <source>
        <dbReference type="ARBA" id="ARBA00022884"/>
    </source>
</evidence>
<evidence type="ECO:0000256" key="3">
    <source>
        <dbReference type="ARBA" id="ARBA00022723"/>
    </source>
</evidence>
<dbReference type="InterPro" id="IPR041383">
    <property type="entry name" value="RuvC_III"/>
</dbReference>
<gene>
    <name evidence="12 15" type="primary">cas9</name>
    <name evidence="15" type="ORF">EET67_07430</name>
</gene>
<dbReference type="Gene3D" id="3.30.420.10">
    <property type="entry name" value="Ribonuclease H-like superfamily/Ribonuclease H"/>
    <property type="match status" value="3"/>
</dbReference>
<dbReference type="OrthoDB" id="9777169at2"/>
<comment type="domain">
    <text evidence="12">Has 2 endonuclease domains. The discontinuous RuvC-like domain cleaves the target DNA noncomplementary to crRNA while the HNH nuclease domain cleaves the target DNA complementary to crRNA.</text>
</comment>
<keyword evidence="3" id="KW-0479">Metal-binding</keyword>
<dbReference type="InterPro" id="IPR033114">
    <property type="entry name" value="HNH_CAS9"/>
</dbReference>
<evidence type="ECO:0000256" key="6">
    <source>
        <dbReference type="ARBA" id="ARBA00022842"/>
    </source>
</evidence>
<evidence type="ECO:0000256" key="11">
    <source>
        <dbReference type="ARBA" id="ARBA00046380"/>
    </source>
</evidence>
<keyword evidence="16" id="KW-1185">Reference proteome</keyword>
<dbReference type="AlphaFoldDB" id="A0A432V8F0"/>
<dbReference type="GO" id="GO:0004519">
    <property type="term" value="F:endonuclease activity"/>
    <property type="evidence" value="ECO:0007669"/>
    <property type="project" value="UniProtKB-UniRule"/>
</dbReference>
<dbReference type="EC" id="3.1.-.-" evidence="12"/>
<proteinExistence type="inferred from homology"/>
<keyword evidence="6" id="KW-0460">Magnesium</keyword>
<dbReference type="Pfam" id="PF18470">
    <property type="entry name" value="Cas9_a"/>
    <property type="match status" value="1"/>
</dbReference>
<dbReference type="EMBL" id="RKST01000006">
    <property type="protein sequence ID" value="RUM98458.1"/>
    <property type="molecule type" value="Genomic_DNA"/>
</dbReference>
<name>A0A432V8F0_9HYPH</name>
<feature type="region of interest" description="Disordered" evidence="13">
    <location>
        <begin position="1072"/>
        <end position="1097"/>
    </location>
</feature>
<comment type="similarity">
    <text evidence="12">Belongs to the CRISPR-associated Cas9 family.</text>
</comment>
<evidence type="ECO:0000313" key="16">
    <source>
        <dbReference type="Proteomes" id="UP000281647"/>
    </source>
</evidence>
<dbReference type="GO" id="GO:0003677">
    <property type="term" value="F:DNA binding"/>
    <property type="evidence" value="ECO:0007669"/>
    <property type="project" value="UniProtKB-UniRule"/>
</dbReference>
<feature type="region of interest" description="Disordered" evidence="13">
    <location>
        <begin position="552"/>
        <end position="571"/>
    </location>
</feature>
<dbReference type="GO" id="GO:0003723">
    <property type="term" value="F:RNA binding"/>
    <property type="evidence" value="ECO:0007669"/>
    <property type="project" value="UniProtKB-UniRule"/>
</dbReference>
<dbReference type="Pfam" id="PF13395">
    <property type="entry name" value="HNH_4"/>
    <property type="match status" value="1"/>
</dbReference>
<dbReference type="InterPro" id="IPR028629">
    <property type="entry name" value="Cas9"/>
</dbReference>
<dbReference type="PROSITE" id="PS51749">
    <property type="entry name" value="HNH_CAS9"/>
    <property type="match status" value="1"/>
</dbReference>
<evidence type="ECO:0000313" key="15">
    <source>
        <dbReference type="EMBL" id="RUM98458.1"/>
    </source>
</evidence>
<keyword evidence="9 12" id="KW-0238">DNA-binding</keyword>
<dbReference type="InterPro" id="IPR040619">
    <property type="entry name" value="Cas9_alpha-helical_lobe"/>
</dbReference>
<dbReference type="HAMAP" id="MF_01480">
    <property type="entry name" value="Cas9"/>
    <property type="match status" value="1"/>
</dbReference>
<comment type="cofactor">
    <cofactor evidence="1">
        <name>Mg(2+)</name>
        <dbReference type="ChEBI" id="CHEBI:18420"/>
    </cofactor>
</comment>
<dbReference type="Pfam" id="PF18541">
    <property type="entry name" value="RuvC_III"/>
    <property type="match status" value="1"/>
</dbReference>
<evidence type="ECO:0000256" key="5">
    <source>
        <dbReference type="ARBA" id="ARBA00022801"/>
    </source>
</evidence>
<keyword evidence="10" id="KW-0464">Manganese</keyword>
<accession>A0A432V8F0</accession>
<feature type="active site" description="For RuvC-like nuclease domain" evidence="12">
    <location>
        <position position="9"/>
    </location>
</feature>
<reference evidence="15 16" key="1">
    <citation type="submission" date="2018-11" db="EMBL/GenBank/DDBJ databases">
        <title>Pseudaminobacter arsenicus sp. nov., an arsenic-resistant bacterium isolated from arsenic-rich aquifers.</title>
        <authorList>
            <person name="Mu Y."/>
        </authorList>
    </citation>
    <scope>NUCLEOTIDE SEQUENCE [LARGE SCALE GENOMIC DNA]</scope>
    <source>
        <strain evidence="15 16">CB3</strain>
    </source>
</reference>
<dbReference type="NCBIfam" id="TIGR01865">
    <property type="entry name" value="cas_Csn1"/>
    <property type="match status" value="1"/>
</dbReference>
<keyword evidence="8 12" id="KW-0051">Antiviral defense</keyword>